<dbReference type="RefSeq" id="XP_001643152.1">
    <property type="nucleotide sequence ID" value="XM_001643102.1"/>
</dbReference>
<dbReference type="EMBL" id="DS480468">
    <property type="protein sequence ID" value="EDO15294.1"/>
    <property type="molecule type" value="Genomic_DNA"/>
</dbReference>
<dbReference type="Gene3D" id="4.10.240.10">
    <property type="entry name" value="Zn(2)-C6 fungal-type DNA-binding domain"/>
    <property type="match status" value="1"/>
</dbReference>
<keyword evidence="5" id="KW-1185">Reference proteome</keyword>
<keyword evidence="1" id="KW-0539">Nucleus</keyword>
<feature type="compositionally biased region" description="Low complexity" evidence="2">
    <location>
        <begin position="67"/>
        <end position="85"/>
    </location>
</feature>
<dbReference type="PROSITE" id="PS50048">
    <property type="entry name" value="ZN2_CY6_FUNGAL_2"/>
    <property type="match status" value="1"/>
</dbReference>
<dbReference type="OrthoDB" id="3994232at2759"/>
<dbReference type="KEGG" id="vpo:Kpol_449p11"/>
<dbReference type="SUPFAM" id="SSF57701">
    <property type="entry name" value="Zn2/Cys6 DNA-binding domain"/>
    <property type="match status" value="1"/>
</dbReference>
<name>A7TR19_VANPO</name>
<dbReference type="PANTHER" id="PTHR37534:SF49">
    <property type="entry name" value="LYSINE BIOSYNTHESIS REGULATORY PROTEIN LYS14"/>
    <property type="match status" value="1"/>
</dbReference>
<dbReference type="GeneID" id="5543368"/>
<feature type="domain" description="Zn(2)-C6 fungal-type" evidence="3">
    <location>
        <begin position="20"/>
        <end position="50"/>
    </location>
</feature>
<feature type="region of interest" description="Disordered" evidence="2">
    <location>
        <begin position="66"/>
        <end position="85"/>
    </location>
</feature>
<reference evidence="4 5" key="1">
    <citation type="journal article" date="2007" name="Proc. Natl. Acad. Sci. U.S.A.">
        <title>Independent sorting-out of thousands of duplicated gene pairs in two yeast species descended from a whole-genome duplication.</title>
        <authorList>
            <person name="Scannell D.R."/>
            <person name="Frank A.C."/>
            <person name="Conant G.C."/>
            <person name="Byrne K.P."/>
            <person name="Woolfit M."/>
            <person name="Wolfe K.H."/>
        </authorList>
    </citation>
    <scope>NUCLEOTIDE SEQUENCE [LARGE SCALE GENOMIC DNA]</scope>
    <source>
        <strain evidence="5">ATCC 22028 / DSM 70294 / BCRC 21397 / CBS 2163 / NBRC 10782 / NRRL Y-8283 / UCD 57-17</strain>
    </source>
</reference>
<evidence type="ECO:0000256" key="2">
    <source>
        <dbReference type="SAM" id="MobiDB-lite"/>
    </source>
</evidence>
<dbReference type="STRING" id="436907.A7TR19"/>
<dbReference type="InParanoid" id="A7TR19"/>
<dbReference type="AlphaFoldDB" id="A7TR19"/>
<dbReference type="GO" id="GO:0005634">
    <property type="term" value="C:nucleus"/>
    <property type="evidence" value="ECO:0007669"/>
    <property type="project" value="TreeGrafter"/>
</dbReference>
<evidence type="ECO:0000259" key="3">
    <source>
        <dbReference type="PROSITE" id="PS50048"/>
    </source>
</evidence>
<proteinExistence type="predicted"/>
<dbReference type="OMA" id="RTEYCAY"/>
<dbReference type="GO" id="GO:0000976">
    <property type="term" value="F:transcription cis-regulatory region binding"/>
    <property type="evidence" value="ECO:0007669"/>
    <property type="project" value="TreeGrafter"/>
</dbReference>
<dbReference type="GO" id="GO:0000981">
    <property type="term" value="F:DNA-binding transcription factor activity, RNA polymerase II-specific"/>
    <property type="evidence" value="ECO:0007669"/>
    <property type="project" value="InterPro"/>
</dbReference>
<dbReference type="GO" id="GO:0045944">
    <property type="term" value="P:positive regulation of transcription by RNA polymerase II"/>
    <property type="evidence" value="ECO:0007669"/>
    <property type="project" value="TreeGrafter"/>
</dbReference>
<dbReference type="HOGENOM" id="CLU_011912_0_0_1"/>
<dbReference type="PANTHER" id="PTHR37534">
    <property type="entry name" value="TRANSCRIPTIONAL ACTIVATOR PROTEIN UGA3"/>
    <property type="match status" value="1"/>
</dbReference>
<evidence type="ECO:0000313" key="4">
    <source>
        <dbReference type="EMBL" id="EDO15294.1"/>
    </source>
</evidence>
<protein>
    <recommendedName>
        <fullName evidence="3">Zn(2)-C6 fungal-type domain-containing protein</fullName>
    </recommendedName>
</protein>
<dbReference type="PROSITE" id="PS00463">
    <property type="entry name" value="ZN2_CY6_FUNGAL_1"/>
    <property type="match status" value="1"/>
</dbReference>
<dbReference type="GO" id="GO:0008270">
    <property type="term" value="F:zinc ion binding"/>
    <property type="evidence" value="ECO:0007669"/>
    <property type="project" value="InterPro"/>
</dbReference>
<dbReference type="Pfam" id="PF00172">
    <property type="entry name" value="Zn_clus"/>
    <property type="match status" value="1"/>
</dbReference>
<dbReference type="SMART" id="SM00066">
    <property type="entry name" value="GAL4"/>
    <property type="match status" value="1"/>
</dbReference>
<evidence type="ECO:0000256" key="1">
    <source>
        <dbReference type="ARBA" id="ARBA00023242"/>
    </source>
</evidence>
<sequence>MEDKSKKRKRKNTTFYSRNGCLQCKKSHKKCDENKPSCLQCIKKNRQCTYTLNFVLEKLNMKKNPMSSFSVSNSSSSSSISSPVVTTTQSKESMIISDVKVPKQRFSEPPLSYGNITTHSPYTNTVPGHNYSYTPVPIPTANHSLGRDLAGHVHLETKQMFPHEPRYMSTNHINNITENNKHSNDNDNEPIDSMSFFNKANMRMINLLNFDGIESKHPVVLPMMGYNITANSRHDTQEKLFNTMMQVDPVRALVQSYTARNVQITSISLDDPSLLNFVWNYCNATMCFGQFMLFPQLKLNRMLSILNYFSKSYNILNTVITLATASSMKDSYQKEGVNDLFKIWDTYVRIPSMKTCISLLDKHLIEFDSYVDYIILAFSACILFIPNRTGIYPDWNLHLRGVFQIINKAETKFNESILSTTEGQYAYSLYRFIKSWFVRTEYCAYLCNENAFYLCKEIHLESNLEILYKHEGPTIQGRYDLVTGILLNVYPCLMKMVKEFLKFQQGNLSLNGLRILYYKLTYTDINHRDYMLRIGNSLMADINNSFNENDIYRSLDQIGDYKLAFSLKSCNTLIFEAIKAYLAIFYLNEDEKNPVVVVRYLEKALEAVYSTPNIDEMDLVCNCAIYNCALSSIIIKNQQLEGEFIKTLERMGQKGSYSAKNAISKLAHVKEVLVTRQYEQLLNPKYEYTIF</sequence>
<dbReference type="InterPro" id="IPR036864">
    <property type="entry name" value="Zn2-C6_fun-type_DNA-bd_sf"/>
</dbReference>
<dbReference type="InterPro" id="IPR001138">
    <property type="entry name" value="Zn2Cys6_DnaBD"/>
</dbReference>
<accession>A7TR19</accession>
<dbReference type="Proteomes" id="UP000000267">
    <property type="component" value="Unassembled WGS sequence"/>
</dbReference>
<dbReference type="eggNOG" id="ENOG502R1US">
    <property type="taxonomic scope" value="Eukaryota"/>
</dbReference>
<dbReference type="CDD" id="cd00067">
    <property type="entry name" value="GAL4"/>
    <property type="match status" value="1"/>
</dbReference>
<evidence type="ECO:0000313" key="5">
    <source>
        <dbReference type="Proteomes" id="UP000000267"/>
    </source>
</evidence>
<organism evidence="5">
    <name type="scientific">Vanderwaltozyma polyspora (strain ATCC 22028 / DSM 70294 / BCRC 21397 / CBS 2163 / NBRC 10782 / NRRL Y-8283 / UCD 57-17)</name>
    <name type="common">Kluyveromyces polysporus</name>
    <dbReference type="NCBI Taxonomy" id="436907"/>
    <lineage>
        <taxon>Eukaryota</taxon>
        <taxon>Fungi</taxon>
        <taxon>Dikarya</taxon>
        <taxon>Ascomycota</taxon>
        <taxon>Saccharomycotina</taxon>
        <taxon>Saccharomycetes</taxon>
        <taxon>Saccharomycetales</taxon>
        <taxon>Saccharomycetaceae</taxon>
        <taxon>Vanderwaltozyma</taxon>
    </lineage>
</organism>
<gene>
    <name evidence="4" type="ORF">Kpol_449p11</name>
</gene>
<dbReference type="PhylomeDB" id="A7TR19"/>